<evidence type="ECO:0000313" key="2">
    <source>
        <dbReference type="Proteomes" id="UP001151699"/>
    </source>
</evidence>
<dbReference type="EMBL" id="WJQU01000002">
    <property type="protein sequence ID" value="KAJ6642289.1"/>
    <property type="molecule type" value="Genomic_DNA"/>
</dbReference>
<evidence type="ECO:0000313" key="1">
    <source>
        <dbReference type="EMBL" id="KAJ6642289.1"/>
    </source>
</evidence>
<reference evidence="1" key="1">
    <citation type="submission" date="2022-07" db="EMBL/GenBank/DDBJ databases">
        <authorList>
            <person name="Trinca V."/>
            <person name="Uliana J.V.C."/>
            <person name="Torres T.T."/>
            <person name="Ward R.J."/>
            <person name="Monesi N."/>
        </authorList>
    </citation>
    <scope>NUCLEOTIDE SEQUENCE</scope>
    <source>
        <strain evidence="1">HSMRA1968</strain>
        <tissue evidence="1">Whole embryos</tissue>
    </source>
</reference>
<keyword evidence="2" id="KW-1185">Reference proteome</keyword>
<dbReference type="Proteomes" id="UP001151699">
    <property type="component" value="Chromosome B"/>
</dbReference>
<feature type="non-terminal residue" evidence="1">
    <location>
        <position position="1"/>
    </location>
</feature>
<accession>A0A9Q0N284</accession>
<sequence>SKAILPCNFSLMHTLHQLPKSGDSDPSTFHLHKLHRKSISSENLQSPFLQLVPSKSLASLQVTLRKPSSELLAEQMVTNEINNKTSRTQFAKIFIFNVKT</sequence>
<proteinExistence type="predicted"/>
<comment type="caution">
    <text evidence="1">The sequence shown here is derived from an EMBL/GenBank/DDBJ whole genome shotgun (WGS) entry which is preliminary data.</text>
</comment>
<protein>
    <submittedName>
        <fullName evidence="1">Uncharacterized protein</fullName>
    </submittedName>
</protein>
<feature type="non-terminal residue" evidence="1">
    <location>
        <position position="100"/>
    </location>
</feature>
<organism evidence="1 2">
    <name type="scientific">Pseudolycoriella hygida</name>
    <dbReference type="NCBI Taxonomy" id="35572"/>
    <lineage>
        <taxon>Eukaryota</taxon>
        <taxon>Metazoa</taxon>
        <taxon>Ecdysozoa</taxon>
        <taxon>Arthropoda</taxon>
        <taxon>Hexapoda</taxon>
        <taxon>Insecta</taxon>
        <taxon>Pterygota</taxon>
        <taxon>Neoptera</taxon>
        <taxon>Endopterygota</taxon>
        <taxon>Diptera</taxon>
        <taxon>Nematocera</taxon>
        <taxon>Sciaroidea</taxon>
        <taxon>Sciaridae</taxon>
        <taxon>Pseudolycoriella</taxon>
    </lineage>
</organism>
<dbReference type="AlphaFoldDB" id="A0A9Q0N284"/>
<name>A0A9Q0N284_9DIPT</name>
<gene>
    <name evidence="1" type="ORF">Bhyg_07236</name>
</gene>